<dbReference type="PATRIC" id="fig|1242966.3.peg.1379"/>
<dbReference type="Proteomes" id="UP000016636">
    <property type="component" value="Unassembled WGS sequence"/>
</dbReference>
<proteinExistence type="predicted"/>
<sequence length="43" mass="5030">MEDLCVQLYEYGIKVSDEDFEMIKEAAKIIGINKDAYDFLRLV</sequence>
<reference evidence="1 2" key="1">
    <citation type="journal article" date="2013" name="BMC Genomics">
        <title>Comparative genomics of Campylobacter concisus isolates reveals genetic diversity and provides insights into disease association.</title>
        <authorList>
            <person name="Deshpande N.P."/>
            <person name="Kaakoush N.O."/>
            <person name="Wilkins M.R."/>
            <person name="Mitchell H.M."/>
        </authorList>
    </citation>
    <scope>NUCLEOTIDE SEQUENCE [LARGE SCALE GENOMIC DNA]</scope>
    <source>
        <strain evidence="1 2">UNSW3</strain>
    </source>
</reference>
<name>U2EDU8_9BACT</name>
<gene>
    <name evidence="1" type="ORF">UNSW3_1340</name>
</gene>
<protein>
    <submittedName>
        <fullName evidence="1">Uncharacterized protein</fullName>
    </submittedName>
</protein>
<evidence type="ECO:0000313" key="2">
    <source>
        <dbReference type="Proteomes" id="UP000016636"/>
    </source>
</evidence>
<dbReference type="AlphaFoldDB" id="U2EDU8"/>
<evidence type="ECO:0000313" key="1">
    <source>
        <dbReference type="EMBL" id="ERJ21861.1"/>
    </source>
</evidence>
<accession>U2EDU8</accession>
<dbReference type="EMBL" id="ANNE01000013">
    <property type="protein sequence ID" value="ERJ21861.1"/>
    <property type="molecule type" value="Genomic_DNA"/>
</dbReference>
<organism evidence="1 2">
    <name type="scientific">Campylobacter concisus UNSW3</name>
    <dbReference type="NCBI Taxonomy" id="1242966"/>
    <lineage>
        <taxon>Bacteria</taxon>
        <taxon>Pseudomonadati</taxon>
        <taxon>Campylobacterota</taxon>
        <taxon>Epsilonproteobacteria</taxon>
        <taxon>Campylobacterales</taxon>
        <taxon>Campylobacteraceae</taxon>
        <taxon>Campylobacter</taxon>
    </lineage>
</organism>
<comment type="caution">
    <text evidence="1">The sequence shown here is derived from an EMBL/GenBank/DDBJ whole genome shotgun (WGS) entry which is preliminary data.</text>
</comment>